<evidence type="ECO:0000313" key="8">
    <source>
        <dbReference type="EMBL" id="MBW3083404.1"/>
    </source>
</evidence>
<reference evidence="8 9" key="1">
    <citation type="submission" date="2021-05" db="EMBL/GenBank/DDBJ databases">
        <title>Phylogenetic classification of ten novel species belonging to the genus Bifidobacterium comprising B. colchicus sp. nov., B. abeli sp. nov., B. bicoloris sp. nov., B. guerezis sp. nov., B. rosaliae sp. nov., B. santillanensis sp. nov., B. argentati sp. nov., B. amazzoni sp. nov., B. pluviali sp. nov., and B. pinnaculum sp. nov.</title>
        <authorList>
            <person name="Lugli G.A."/>
            <person name="Ruiz Garcia L."/>
            <person name="Margolles A."/>
            <person name="Ventura M."/>
        </authorList>
    </citation>
    <scope>NUCLEOTIDE SEQUENCE [LARGE SCALE GENOMIC DNA]</scope>
    <source>
        <strain evidence="8 9">6T3</strain>
    </source>
</reference>
<evidence type="ECO:0000313" key="9">
    <source>
        <dbReference type="Proteomes" id="UP000812844"/>
    </source>
</evidence>
<evidence type="ECO:0000259" key="7">
    <source>
        <dbReference type="Pfam" id="PF02687"/>
    </source>
</evidence>
<keyword evidence="2" id="KW-1003">Cell membrane</keyword>
<keyword evidence="5 6" id="KW-0472">Membrane</keyword>
<dbReference type="InterPro" id="IPR003838">
    <property type="entry name" value="ABC3_permease_C"/>
</dbReference>
<dbReference type="EMBL" id="JAHBBD010000021">
    <property type="protein sequence ID" value="MBW3083404.1"/>
    <property type="molecule type" value="Genomic_DNA"/>
</dbReference>
<feature type="transmembrane region" description="Helical" evidence="6">
    <location>
        <begin position="410"/>
        <end position="431"/>
    </location>
</feature>
<name>A0ABS6WAA8_9BIFI</name>
<feature type="transmembrane region" description="Helical" evidence="6">
    <location>
        <begin position="189"/>
        <end position="212"/>
    </location>
</feature>
<feature type="transmembrane region" description="Helical" evidence="6">
    <location>
        <begin position="92"/>
        <end position="118"/>
    </location>
</feature>
<comment type="caution">
    <text evidence="8">The sequence shown here is derived from an EMBL/GenBank/DDBJ whole genome shotgun (WGS) entry which is preliminary data.</text>
</comment>
<evidence type="ECO:0000256" key="1">
    <source>
        <dbReference type="ARBA" id="ARBA00004651"/>
    </source>
</evidence>
<feature type="transmembrane region" description="Helical" evidence="6">
    <location>
        <begin position="372"/>
        <end position="390"/>
    </location>
</feature>
<evidence type="ECO:0000256" key="2">
    <source>
        <dbReference type="ARBA" id="ARBA00022475"/>
    </source>
</evidence>
<feature type="transmembrane region" description="Helical" evidence="6">
    <location>
        <begin position="138"/>
        <end position="159"/>
    </location>
</feature>
<feature type="transmembrane region" description="Helical" evidence="6">
    <location>
        <begin position="50"/>
        <end position="71"/>
    </location>
</feature>
<sequence>MYLKLAIRNAKRSVMDYLLYIATTIILLSIIFVSNYISIWGNLRANFQTVSLPLLIVLIMTFLMAYINNFMVKQRSKEFATYLLLGMKKPSLFFMFACEIILVGIICFAVGGLFSLLLYNLCFTFFQEGDVNQLSIEVIGKGTLYSFAYFCLIEICVMFQIRKSVWRLEISQLIKEKHRNQPLNERRKTFWICLFAISIAILWLMLCAIVALPGDKGFHFISVISLPVLCAIFSFYKWIYALLSSIRIKSSEHLYAGNRLYMIAEITSGTRTSSIINSIFSMCLLFSAISFMFGILLLNKNIHIYPAIEQRWMAFLQISICIIFIVIFFSILSLLQIIELKRQAENIRILHYMGKSQMALKKLIRNQISAKLLIPTLMCFVILSSAVPAINLKLNDWFAAPMYNDLLKAFAIYILCFAVFYLCYFCITYLISRHYIKTLTQ</sequence>
<accession>A0ABS6WAA8</accession>
<keyword evidence="3 6" id="KW-0812">Transmembrane</keyword>
<dbReference type="PANTHER" id="PTHR46795:SF3">
    <property type="entry name" value="ABC TRANSPORTER PERMEASE"/>
    <property type="match status" value="1"/>
</dbReference>
<comment type="subcellular location">
    <subcellularLocation>
        <location evidence="1">Cell membrane</location>
        <topology evidence="1">Multi-pass membrane protein</topology>
    </subcellularLocation>
</comment>
<feature type="domain" description="ABC3 transporter permease C-terminal" evidence="7">
    <location>
        <begin position="51"/>
        <end position="153"/>
    </location>
</feature>
<evidence type="ECO:0000256" key="5">
    <source>
        <dbReference type="ARBA" id="ARBA00023136"/>
    </source>
</evidence>
<feature type="transmembrane region" description="Helical" evidence="6">
    <location>
        <begin position="279"/>
        <end position="298"/>
    </location>
</feature>
<protein>
    <recommendedName>
        <fullName evidence="7">ABC3 transporter permease C-terminal domain-containing protein</fullName>
    </recommendedName>
</protein>
<evidence type="ECO:0000256" key="3">
    <source>
        <dbReference type="ARBA" id="ARBA00022692"/>
    </source>
</evidence>
<keyword evidence="9" id="KW-1185">Reference proteome</keyword>
<feature type="transmembrane region" description="Helical" evidence="6">
    <location>
        <begin position="314"/>
        <end position="338"/>
    </location>
</feature>
<evidence type="ECO:0000256" key="6">
    <source>
        <dbReference type="SAM" id="Phobius"/>
    </source>
</evidence>
<gene>
    <name evidence="8" type="ORF">KIH73_08520</name>
</gene>
<dbReference type="InterPro" id="IPR052536">
    <property type="entry name" value="ABC-4_Integral_Memb_Prot"/>
</dbReference>
<feature type="transmembrane region" description="Helical" evidence="6">
    <location>
        <begin position="17"/>
        <end position="38"/>
    </location>
</feature>
<keyword evidence="4 6" id="KW-1133">Transmembrane helix</keyword>
<dbReference type="PANTHER" id="PTHR46795">
    <property type="entry name" value="ABC TRANSPORTER PERMEASE-RELATED-RELATED"/>
    <property type="match status" value="1"/>
</dbReference>
<feature type="transmembrane region" description="Helical" evidence="6">
    <location>
        <begin position="218"/>
        <end position="239"/>
    </location>
</feature>
<evidence type="ECO:0000256" key="4">
    <source>
        <dbReference type="ARBA" id="ARBA00022989"/>
    </source>
</evidence>
<dbReference type="Proteomes" id="UP000812844">
    <property type="component" value="Unassembled WGS sequence"/>
</dbReference>
<dbReference type="Pfam" id="PF02687">
    <property type="entry name" value="FtsX"/>
    <property type="match status" value="1"/>
</dbReference>
<proteinExistence type="predicted"/>
<organism evidence="8 9">
    <name type="scientific">Bifidobacterium phasiani</name>
    <dbReference type="NCBI Taxonomy" id="2834431"/>
    <lineage>
        <taxon>Bacteria</taxon>
        <taxon>Bacillati</taxon>
        <taxon>Actinomycetota</taxon>
        <taxon>Actinomycetes</taxon>
        <taxon>Bifidobacteriales</taxon>
        <taxon>Bifidobacteriaceae</taxon>
        <taxon>Bifidobacterium</taxon>
    </lineage>
</organism>
<dbReference type="RefSeq" id="WP_219082517.1">
    <property type="nucleotide sequence ID" value="NZ_JAHBBD010000021.1"/>
</dbReference>